<evidence type="ECO:0000313" key="1">
    <source>
        <dbReference type="EMBL" id="CAH1392043.1"/>
    </source>
</evidence>
<dbReference type="AlphaFoldDB" id="A0A9P0E8H5"/>
<keyword evidence="2" id="KW-1185">Reference proteome</keyword>
<evidence type="ECO:0000313" key="2">
    <source>
        <dbReference type="Proteomes" id="UP001152798"/>
    </source>
</evidence>
<name>A0A9P0E8H5_NEZVI</name>
<sequence>MEPTSRPWDDEEVQYPSRKAAAPVDKIKTRKLDSSGWEYVSFCGLETFAEELDDKDIAGVEDVIYQLERTGQLFSFLSTIEKYNVFRKCHRTADNSNDLKGKF</sequence>
<organism evidence="1 2">
    <name type="scientific">Nezara viridula</name>
    <name type="common">Southern green stink bug</name>
    <name type="synonym">Cimex viridulus</name>
    <dbReference type="NCBI Taxonomy" id="85310"/>
    <lineage>
        <taxon>Eukaryota</taxon>
        <taxon>Metazoa</taxon>
        <taxon>Ecdysozoa</taxon>
        <taxon>Arthropoda</taxon>
        <taxon>Hexapoda</taxon>
        <taxon>Insecta</taxon>
        <taxon>Pterygota</taxon>
        <taxon>Neoptera</taxon>
        <taxon>Paraneoptera</taxon>
        <taxon>Hemiptera</taxon>
        <taxon>Heteroptera</taxon>
        <taxon>Panheteroptera</taxon>
        <taxon>Pentatomomorpha</taxon>
        <taxon>Pentatomoidea</taxon>
        <taxon>Pentatomidae</taxon>
        <taxon>Pentatominae</taxon>
        <taxon>Nezara</taxon>
    </lineage>
</organism>
<gene>
    <name evidence="1" type="ORF">NEZAVI_LOCUS2941</name>
</gene>
<dbReference type="Proteomes" id="UP001152798">
    <property type="component" value="Chromosome 1"/>
</dbReference>
<reference evidence="1" key="1">
    <citation type="submission" date="2022-01" db="EMBL/GenBank/DDBJ databases">
        <authorList>
            <person name="King R."/>
        </authorList>
    </citation>
    <scope>NUCLEOTIDE SEQUENCE</scope>
</reference>
<accession>A0A9P0E8H5</accession>
<dbReference type="EMBL" id="OV725077">
    <property type="protein sequence ID" value="CAH1392043.1"/>
    <property type="molecule type" value="Genomic_DNA"/>
</dbReference>
<proteinExistence type="predicted"/>
<protein>
    <submittedName>
        <fullName evidence="1">Uncharacterized protein</fullName>
    </submittedName>
</protein>